<dbReference type="SUPFAM" id="SSF56300">
    <property type="entry name" value="Metallo-dependent phosphatases"/>
    <property type="match status" value="1"/>
</dbReference>
<dbReference type="Gene3D" id="3.60.21.10">
    <property type="match status" value="1"/>
</dbReference>
<comment type="similarity">
    <text evidence="1">Belongs to the metallophosphoesterase superfamily. YfcE family.</text>
</comment>
<evidence type="ECO:0000313" key="3">
    <source>
        <dbReference type="EMBL" id="HGZ11061.1"/>
    </source>
</evidence>
<comment type="caution">
    <text evidence="3">The sequence shown here is derived from an EMBL/GenBank/DDBJ whole genome shotgun (WGS) entry which is preliminary data.</text>
</comment>
<reference evidence="3" key="1">
    <citation type="journal article" date="2020" name="mSystems">
        <title>Genome- and Community-Level Interaction Insights into Carbon Utilization and Element Cycling Functions of Hydrothermarchaeota in Hydrothermal Sediment.</title>
        <authorList>
            <person name="Zhou Z."/>
            <person name="Liu Y."/>
            <person name="Xu W."/>
            <person name="Pan J."/>
            <person name="Luo Z.H."/>
            <person name="Li M."/>
        </authorList>
    </citation>
    <scope>NUCLEOTIDE SEQUENCE [LARGE SCALE GENOMIC DNA]</scope>
    <source>
        <strain evidence="3">SpSt-853</strain>
    </source>
</reference>
<feature type="domain" description="Calcineurin-like phosphoesterase" evidence="2">
    <location>
        <begin position="15"/>
        <end position="198"/>
    </location>
</feature>
<dbReference type="CDD" id="cd00838">
    <property type="entry name" value="MPP_superfamily"/>
    <property type="match status" value="1"/>
</dbReference>
<sequence length="221" mass="24765">MSYPAGFDSGGDLGRLALVSDTHSYRDGLPVLFAFFHRQGLRDLACLGDCPPEPFLAWLQDKTRRLYWVYDFYGPKLPEATASSMALELPGNVYVAHTRALLWTHFKDRIHAYLNAPASGRPPLLLCHGHTHVPSVTRFQPPASRLLYINEAVRPQEFRSRQACVVLDPDTVYLIVPGSFTLEEGRYPAFSFAVLDLDKGRVAMISLKELGSLDSLELFPD</sequence>
<dbReference type="EMBL" id="DTKJ01000016">
    <property type="protein sequence ID" value="HGZ11061.1"/>
    <property type="molecule type" value="Genomic_DNA"/>
</dbReference>
<organism evidence="3">
    <name type="scientific">Desulfobacca acetoxidans</name>
    <dbReference type="NCBI Taxonomy" id="60893"/>
    <lineage>
        <taxon>Bacteria</taxon>
        <taxon>Pseudomonadati</taxon>
        <taxon>Thermodesulfobacteriota</taxon>
        <taxon>Desulfobaccia</taxon>
        <taxon>Desulfobaccales</taxon>
        <taxon>Desulfobaccaceae</taxon>
        <taxon>Desulfobacca</taxon>
    </lineage>
</organism>
<evidence type="ECO:0000259" key="2">
    <source>
        <dbReference type="Pfam" id="PF12850"/>
    </source>
</evidence>
<evidence type="ECO:0000256" key="1">
    <source>
        <dbReference type="ARBA" id="ARBA00008950"/>
    </source>
</evidence>
<protein>
    <submittedName>
        <fullName evidence="3">Metallophosphoesterase</fullName>
    </submittedName>
</protein>
<dbReference type="AlphaFoldDB" id="A0A7C5ENL4"/>
<proteinExistence type="inferred from homology"/>
<gene>
    <name evidence="3" type="ORF">ENW48_02430</name>
</gene>
<name>A0A7C5ENL4_9BACT</name>
<dbReference type="InterPro" id="IPR029052">
    <property type="entry name" value="Metallo-depent_PP-like"/>
</dbReference>
<dbReference type="Pfam" id="PF12850">
    <property type="entry name" value="Metallophos_2"/>
    <property type="match status" value="1"/>
</dbReference>
<dbReference type="InterPro" id="IPR024654">
    <property type="entry name" value="Calcineurin-like_PHP_lpxH"/>
</dbReference>
<accession>A0A7C5ENL4</accession>